<evidence type="ECO:0000313" key="2">
    <source>
        <dbReference type="EMBL" id="CAB4028300.1"/>
    </source>
</evidence>
<gene>
    <name evidence="2" type="ORF">PACLA_8A038426</name>
</gene>
<dbReference type="AlphaFoldDB" id="A0A7D9JFJ7"/>
<sequence>TTVKRSGGEKEKQKENGCGSEDEVGSEDEDGSGIKDGSEYTPSIIAPTTSTKSSQQLLSNEDSVLFLTVFDELINSTRQITKAVVYDKLRAEPKLSHLEKQCAFRQLADKVRTERRRRGRIIARGNDKRKRARK</sequence>
<reference evidence="2" key="1">
    <citation type="submission" date="2020-04" db="EMBL/GenBank/DDBJ databases">
        <authorList>
            <person name="Alioto T."/>
            <person name="Alioto T."/>
            <person name="Gomez Garrido J."/>
        </authorList>
    </citation>
    <scope>NUCLEOTIDE SEQUENCE</scope>
    <source>
        <strain evidence="2">A484AB</strain>
    </source>
</reference>
<keyword evidence="3" id="KW-1185">Reference proteome</keyword>
<protein>
    <submittedName>
        <fullName evidence="2">Uncharacterized protein</fullName>
    </submittedName>
</protein>
<evidence type="ECO:0000313" key="3">
    <source>
        <dbReference type="Proteomes" id="UP001152795"/>
    </source>
</evidence>
<organism evidence="2 3">
    <name type="scientific">Paramuricea clavata</name>
    <name type="common">Red gorgonian</name>
    <name type="synonym">Violescent sea-whip</name>
    <dbReference type="NCBI Taxonomy" id="317549"/>
    <lineage>
        <taxon>Eukaryota</taxon>
        <taxon>Metazoa</taxon>
        <taxon>Cnidaria</taxon>
        <taxon>Anthozoa</taxon>
        <taxon>Octocorallia</taxon>
        <taxon>Malacalcyonacea</taxon>
        <taxon>Plexauridae</taxon>
        <taxon>Paramuricea</taxon>
    </lineage>
</organism>
<comment type="caution">
    <text evidence="2">The sequence shown here is derived from an EMBL/GenBank/DDBJ whole genome shotgun (WGS) entry which is preliminary data.</text>
</comment>
<name>A0A7D9JFJ7_PARCT</name>
<dbReference type="Proteomes" id="UP001152795">
    <property type="component" value="Unassembled WGS sequence"/>
</dbReference>
<feature type="non-terminal residue" evidence="2">
    <location>
        <position position="1"/>
    </location>
</feature>
<feature type="compositionally biased region" description="Acidic residues" evidence="1">
    <location>
        <begin position="20"/>
        <end position="31"/>
    </location>
</feature>
<dbReference type="EMBL" id="CACRXK020015387">
    <property type="protein sequence ID" value="CAB4028300.1"/>
    <property type="molecule type" value="Genomic_DNA"/>
</dbReference>
<dbReference type="OrthoDB" id="5990091at2759"/>
<feature type="compositionally biased region" description="Basic and acidic residues" evidence="1">
    <location>
        <begin position="1"/>
        <end position="15"/>
    </location>
</feature>
<evidence type="ECO:0000256" key="1">
    <source>
        <dbReference type="SAM" id="MobiDB-lite"/>
    </source>
</evidence>
<accession>A0A7D9JFJ7</accession>
<feature type="region of interest" description="Disordered" evidence="1">
    <location>
        <begin position="1"/>
        <end position="56"/>
    </location>
</feature>
<proteinExistence type="predicted"/>